<dbReference type="InterPro" id="IPR003594">
    <property type="entry name" value="HATPase_dom"/>
</dbReference>
<comment type="caution">
    <text evidence="10">The sequence shown here is derived from an EMBL/GenBank/DDBJ whole genome shotgun (WGS) entry which is preliminary data.</text>
</comment>
<evidence type="ECO:0000256" key="1">
    <source>
        <dbReference type="ARBA" id="ARBA00000085"/>
    </source>
</evidence>
<organism evidence="10 11">
    <name type="scientific">Nocardioides ginsengisegetis</name>
    <dbReference type="NCBI Taxonomy" id="661491"/>
    <lineage>
        <taxon>Bacteria</taxon>
        <taxon>Bacillati</taxon>
        <taxon>Actinomycetota</taxon>
        <taxon>Actinomycetes</taxon>
        <taxon>Propionibacteriales</taxon>
        <taxon>Nocardioidaceae</taxon>
        <taxon>Nocardioides</taxon>
    </lineage>
</organism>
<accession>A0A7W3J1N4</accession>
<evidence type="ECO:0000256" key="2">
    <source>
        <dbReference type="ARBA" id="ARBA00012438"/>
    </source>
</evidence>
<keyword evidence="4" id="KW-0808">Transferase</keyword>
<evidence type="ECO:0000259" key="9">
    <source>
        <dbReference type="PROSITE" id="PS50109"/>
    </source>
</evidence>
<dbReference type="GO" id="GO:0004673">
    <property type="term" value="F:protein histidine kinase activity"/>
    <property type="evidence" value="ECO:0007669"/>
    <property type="project" value="UniProtKB-EC"/>
</dbReference>
<dbReference type="PRINTS" id="PR00344">
    <property type="entry name" value="BCTRLSENSOR"/>
</dbReference>
<proteinExistence type="predicted"/>
<keyword evidence="5 10" id="KW-0418">Kinase</keyword>
<dbReference type="EMBL" id="JACGXA010000001">
    <property type="protein sequence ID" value="MBA8804651.1"/>
    <property type="molecule type" value="Genomic_DNA"/>
</dbReference>
<keyword evidence="11" id="KW-1185">Reference proteome</keyword>
<evidence type="ECO:0000256" key="7">
    <source>
        <dbReference type="SAM" id="Coils"/>
    </source>
</evidence>
<evidence type="ECO:0000256" key="4">
    <source>
        <dbReference type="ARBA" id="ARBA00022679"/>
    </source>
</evidence>
<dbReference type="SUPFAM" id="SSF55874">
    <property type="entry name" value="ATPase domain of HSP90 chaperone/DNA topoisomerase II/histidine kinase"/>
    <property type="match status" value="1"/>
</dbReference>
<dbReference type="PANTHER" id="PTHR44936">
    <property type="entry name" value="SENSOR PROTEIN CREC"/>
    <property type="match status" value="1"/>
</dbReference>
<protein>
    <recommendedName>
        <fullName evidence="2">histidine kinase</fullName>
        <ecNumber evidence="2">2.7.13.3</ecNumber>
    </recommendedName>
</protein>
<name>A0A7W3J1N4_9ACTN</name>
<feature type="transmembrane region" description="Helical" evidence="8">
    <location>
        <begin position="28"/>
        <end position="47"/>
    </location>
</feature>
<dbReference type="Proteomes" id="UP000580910">
    <property type="component" value="Unassembled WGS sequence"/>
</dbReference>
<evidence type="ECO:0000256" key="3">
    <source>
        <dbReference type="ARBA" id="ARBA00022553"/>
    </source>
</evidence>
<sequence>MSSGVPDADDGGDDVRPRRAALRPTGPLLLLTGLVLSTPALLLVAVLSGASEAASLTMAVPWSLAQLPLLAWAGHRHMEHRTRELPSPADLEVLGTRAETAEAALRKDEEKLHELRATVVGITLAHQLLHDADKELQEATRERLEQLRESELGRLERLLAVEPDRAVQRVELEEVVNPLAESLRLRGHRVRWSGTPLCATGRPDDIAEIVHVLLENAARHAPGCDIRVTAVATPGSVRVQVIDGGPGVAPHVRPRLFDRGVRGPGSPGQGLGLHIARSLAREMGGDLRLEEGTPGATFTLTLPTAAPAPSCLGHSA</sequence>
<dbReference type="AlphaFoldDB" id="A0A7W3J1N4"/>
<dbReference type="InterPro" id="IPR005467">
    <property type="entry name" value="His_kinase_dom"/>
</dbReference>
<feature type="domain" description="Histidine kinase" evidence="9">
    <location>
        <begin position="110"/>
        <end position="306"/>
    </location>
</feature>
<gene>
    <name evidence="10" type="ORF">FB382_002942</name>
</gene>
<dbReference type="PANTHER" id="PTHR44936:SF9">
    <property type="entry name" value="SENSOR PROTEIN CREC"/>
    <property type="match status" value="1"/>
</dbReference>
<keyword evidence="8" id="KW-0472">Membrane</keyword>
<dbReference type="Gene3D" id="3.30.565.10">
    <property type="entry name" value="Histidine kinase-like ATPase, C-terminal domain"/>
    <property type="match status" value="1"/>
</dbReference>
<dbReference type="EC" id="2.7.13.3" evidence="2"/>
<dbReference type="Pfam" id="PF02518">
    <property type="entry name" value="HATPase_c"/>
    <property type="match status" value="1"/>
</dbReference>
<evidence type="ECO:0000256" key="5">
    <source>
        <dbReference type="ARBA" id="ARBA00022777"/>
    </source>
</evidence>
<dbReference type="InterPro" id="IPR036890">
    <property type="entry name" value="HATPase_C_sf"/>
</dbReference>
<keyword evidence="7" id="KW-0175">Coiled coil</keyword>
<dbReference type="RefSeq" id="WP_182540328.1">
    <property type="nucleotide sequence ID" value="NZ_JACGXA010000001.1"/>
</dbReference>
<reference evidence="10 11" key="1">
    <citation type="submission" date="2020-07" db="EMBL/GenBank/DDBJ databases">
        <title>Sequencing the genomes of 1000 actinobacteria strains.</title>
        <authorList>
            <person name="Klenk H.-P."/>
        </authorList>
    </citation>
    <scope>NUCLEOTIDE SEQUENCE [LARGE SCALE GENOMIC DNA]</scope>
    <source>
        <strain evidence="10 11">DSM 21349</strain>
    </source>
</reference>
<evidence type="ECO:0000256" key="8">
    <source>
        <dbReference type="SAM" id="Phobius"/>
    </source>
</evidence>
<keyword evidence="6" id="KW-0902">Two-component regulatory system</keyword>
<feature type="coiled-coil region" evidence="7">
    <location>
        <begin position="91"/>
        <end position="149"/>
    </location>
</feature>
<keyword evidence="3" id="KW-0597">Phosphoprotein</keyword>
<comment type="catalytic activity">
    <reaction evidence="1">
        <text>ATP + protein L-histidine = ADP + protein N-phospho-L-histidine.</text>
        <dbReference type="EC" id="2.7.13.3"/>
    </reaction>
</comment>
<dbReference type="PROSITE" id="PS50109">
    <property type="entry name" value="HIS_KIN"/>
    <property type="match status" value="1"/>
</dbReference>
<dbReference type="SMART" id="SM00387">
    <property type="entry name" value="HATPase_c"/>
    <property type="match status" value="1"/>
</dbReference>
<dbReference type="GO" id="GO:0000160">
    <property type="term" value="P:phosphorelay signal transduction system"/>
    <property type="evidence" value="ECO:0007669"/>
    <property type="project" value="UniProtKB-KW"/>
</dbReference>
<keyword evidence="8" id="KW-1133">Transmembrane helix</keyword>
<dbReference type="InterPro" id="IPR050980">
    <property type="entry name" value="2C_sensor_his_kinase"/>
</dbReference>
<evidence type="ECO:0000313" key="11">
    <source>
        <dbReference type="Proteomes" id="UP000580910"/>
    </source>
</evidence>
<evidence type="ECO:0000313" key="10">
    <source>
        <dbReference type="EMBL" id="MBA8804651.1"/>
    </source>
</evidence>
<evidence type="ECO:0000256" key="6">
    <source>
        <dbReference type="ARBA" id="ARBA00023012"/>
    </source>
</evidence>
<dbReference type="InterPro" id="IPR004358">
    <property type="entry name" value="Sig_transdc_His_kin-like_C"/>
</dbReference>
<keyword evidence="8" id="KW-0812">Transmembrane</keyword>